<dbReference type="EMBL" id="KQ979608">
    <property type="protein sequence ID" value="KYN20495.1"/>
    <property type="molecule type" value="Genomic_DNA"/>
</dbReference>
<keyword evidence="5 7" id="KW-0472">Membrane</keyword>
<dbReference type="GO" id="GO:0002115">
    <property type="term" value="P:store-operated calcium entry"/>
    <property type="evidence" value="ECO:0007669"/>
    <property type="project" value="TreeGrafter"/>
</dbReference>
<keyword evidence="9" id="KW-1185">Reference proteome</keyword>
<reference evidence="8 9" key="1">
    <citation type="submission" date="2015-09" db="EMBL/GenBank/DDBJ databases">
        <title>Trachymyrmex cornetzi WGS genome.</title>
        <authorList>
            <person name="Nygaard S."/>
            <person name="Hu H."/>
            <person name="Boomsma J."/>
            <person name="Zhang G."/>
        </authorList>
    </citation>
    <scope>NUCLEOTIDE SEQUENCE [LARGE SCALE GENOMIC DNA]</scope>
    <source>
        <strain evidence="8">Tcor2-1</strain>
        <tissue evidence="8">Whole body</tissue>
    </source>
</reference>
<protein>
    <submittedName>
        <fullName evidence="8">Calcium release-activated calcium channel protein 1</fullName>
    </submittedName>
</protein>
<feature type="region of interest" description="Disordered" evidence="6">
    <location>
        <begin position="1"/>
        <end position="44"/>
    </location>
</feature>
<feature type="transmembrane region" description="Helical" evidence="7">
    <location>
        <begin position="289"/>
        <end position="315"/>
    </location>
</feature>
<evidence type="ECO:0000256" key="5">
    <source>
        <dbReference type="ARBA" id="ARBA00023136"/>
    </source>
</evidence>
<dbReference type="Pfam" id="PF07856">
    <property type="entry name" value="Orai-1"/>
    <property type="match status" value="1"/>
</dbReference>
<dbReference type="AlphaFoldDB" id="A0A195E5M5"/>
<dbReference type="Proteomes" id="UP000078492">
    <property type="component" value="Unassembled WGS sequence"/>
</dbReference>
<evidence type="ECO:0000256" key="4">
    <source>
        <dbReference type="ARBA" id="ARBA00022989"/>
    </source>
</evidence>
<comment type="similarity">
    <text evidence="2">Belongs to the Orai family.</text>
</comment>
<keyword evidence="3 7" id="KW-0812">Transmembrane</keyword>
<feature type="compositionally biased region" description="Pro residues" evidence="6">
    <location>
        <begin position="153"/>
        <end position="173"/>
    </location>
</feature>
<evidence type="ECO:0000313" key="9">
    <source>
        <dbReference type="Proteomes" id="UP000078492"/>
    </source>
</evidence>
<dbReference type="PANTHER" id="PTHR31501:SF7">
    <property type="entry name" value="CALCIUM RELEASE-ACTIVATED CALCIUM CHANNEL PROTEIN 1"/>
    <property type="match status" value="1"/>
</dbReference>
<proteinExistence type="inferred from homology"/>
<name>A0A195E5M5_9HYME</name>
<comment type="subcellular location">
    <subcellularLocation>
        <location evidence="1">Membrane</location>
        <topology evidence="1">Multi-pass membrane protein</topology>
    </subcellularLocation>
</comment>
<evidence type="ECO:0000256" key="1">
    <source>
        <dbReference type="ARBA" id="ARBA00004141"/>
    </source>
</evidence>
<dbReference type="InterPro" id="IPR038350">
    <property type="entry name" value="Orai_sf"/>
</dbReference>
<dbReference type="Gene3D" id="1.20.140.140">
    <property type="entry name" value="Calcium release-activated calcium channel protein Orai"/>
    <property type="match status" value="1"/>
</dbReference>
<evidence type="ECO:0000256" key="2">
    <source>
        <dbReference type="ARBA" id="ARBA00008062"/>
    </source>
</evidence>
<feature type="region of interest" description="Disordered" evidence="6">
    <location>
        <begin position="152"/>
        <end position="188"/>
    </location>
</feature>
<dbReference type="PANTHER" id="PTHR31501">
    <property type="entry name" value="CALCIUM RELEASE-ACTIVATED CALCIUM CHANNEL PROTEIN 1"/>
    <property type="match status" value="1"/>
</dbReference>
<dbReference type="STRING" id="471704.A0A195E5M5"/>
<accession>A0A195E5M5</accession>
<dbReference type="GO" id="GO:0016020">
    <property type="term" value="C:membrane"/>
    <property type="evidence" value="ECO:0007669"/>
    <property type="project" value="UniProtKB-SubCell"/>
</dbReference>
<evidence type="ECO:0000256" key="6">
    <source>
        <dbReference type="SAM" id="MobiDB-lite"/>
    </source>
</evidence>
<feature type="transmembrane region" description="Helical" evidence="7">
    <location>
        <begin position="321"/>
        <end position="344"/>
    </location>
</feature>
<feature type="transmembrane region" description="Helical" evidence="7">
    <location>
        <begin position="234"/>
        <end position="260"/>
    </location>
</feature>
<dbReference type="InterPro" id="IPR012446">
    <property type="entry name" value="CRAC_channel"/>
</dbReference>
<evidence type="ECO:0000313" key="8">
    <source>
        <dbReference type="EMBL" id="KYN20495.1"/>
    </source>
</evidence>
<gene>
    <name evidence="8" type="ORF">ALC57_07401</name>
</gene>
<dbReference type="KEGG" id="tcz:108760840"/>
<evidence type="ECO:0000256" key="7">
    <source>
        <dbReference type="SAM" id="Phobius"/>
    </source>
</evidence>
<keyword evidence="4 7" id="KW-1133">Transmembrane helix</keyword>
<organism evidence="8 9">
    <name type="scientific">Trachymyrmex cornetzi</name>
    <dbReference type="NCBI Taxonomy" id="471704"/>
    <lineage>
        <taxon>Eukaryota</taxon>
        <taxon>Metazoa</taxon>
        <taxon>Ecdysozoa</taxon>
        <taxon>Arthropoda</taxon>
        <taxon>Hexapoda</taxon>
        <taxon>Insecta</taxon>
        <taxon>Pterygota</taxon>
        <taxon>Neoptera</taxon>
        <taxon>Endopterygota</taxon>
        <taxon>Hymenoptera</taxon>
        <taxon>Apocrita</taxon>
        <taxon>Aculeata</taxon>
        <taxon>Formicoidea</taxon>
        <taxon>Formicidae</taxon>
        <taxon>Myrmicinae</taxon>
        <taxon>Trachymyrmex</taxon>
    </lineage>
</organism>
<dbReference type="GO" id="GO:0015279">
    <property type="term" value="F:store-operated calcium channel activity"/>
    <property type="evidence" value="ECO:0007669"/>
    <property type="project" value="TreeGrafter"/>
</dbReference>
<dbReference type="FunFam" id="1.20.140.140:FF:000002">
    <property type="entry name" value="Uncharacterized protein, isoform B"/>
    <property type="match status" value="1"/>
</dbReference>
<evidence type="ECO:0000256" key="3">
    <source>
        <dbReference type="ARBA" id="ARBA00022692"/>
    </source>
</evidence>
<dbReference type="OrthoDB" id="61124at2759"/>
<sequence>MSAFVDSIQDEKTPSAVGDARSNASTSLSDVGEDARGSKFNKSTQSDISWRLPCAGDHRQRSRPMSLAYLPTKIPKQMSELSFSTHSSRSTLYPVQSELVLSSRNRHNRYVSLDMRSINNLPYPSPHSNSYIFGNSTPAYTCCCTCAGSQISSPPPPPSPPTPPPPPLPPLPAPFSQNETDDQDGPENLSWRRLHMSRAKLKATATTSELLSGFAMVAMVELQINEPTAVPEWLFVMFAVCTTFLVSVHIFALMISTYLLPNIEAISKLQVSRLITESPHERMRGFIELAWAFSTILGLFLFLVEVAILCWVKFWDYSFTAATASTIIVIPVLIVFVAFAVHFYHSLVVYKCESVVSDMKDLESIKRNLDNVTIGQTNV</sequence>